<proteinExistence type="inferred from homology"/>
<keyword evidence="4" id="KW-1003">Cell membrane</keyword>
<evidence type="ECO:0000256" key="8">
    <source>
        <dbReference type="SAM" id="MobiDB-lite"/>
    </source>
</evidence>
<dbReference type="InterPro" id="IPR002549">
    <property type="entry name" value="AI-2E-like"/>
</dbReference>
<evidence type="ECO:0000256" key="5">
    <source>
        <dbReference type="ARBA" id="ARBA00022692"/>
    </source>
</evidence>
<dbReference type="KEGG" id="alq:C7Y71_010120"/>
<dbReference type="Pfam" id="PF01594">
    <property type="entry name" value="AI-2E_transport"/>
    <property type="match status" value="1"/>
</dbReference>
<evidence type="ECO:0000256" key="2">
    <source>
        <dbReference type="ARBA" id="ARBA00009773"/>
    </source>
</evidence>
<feature type="transmembrane region" description="Helical" evidence="9">
    <location>
        <begin position="67"/>
        <end position="91"/>
    </location>
</feature>
<comment type="subcellular location">
    <subcellularLocation>
        <location evidence="1">Cell membrane</location>
        <topology evidence="1">Multi-pass membrane protein</topology>
    </subcellularLocation>
</comment>
<evidence type="ECO:0000256" key="7">
    <source>
        <dbReference type="ARBA" id="ARBA00023136"/>
    </source>
</evidence>
<protein>
    <submittedName>
        <fullName evidence="10">AI-2E family transporter</fullName>
    </submittedName>
</protein>
<dbReference type="AlphaFoldDB" id="A0A5P8E8R1"/>
<dbReference type="GO" id="GO:0055085">
    <property type="term" value="P:transmembrane transport"/>
    <property type="evidence" value="ECO:0007669"/>
    <property type="project" value="TreeGrafter"/>
</dbReference>
<evidence type="ECO:0000256" key="9">
    <source>
        <dbReference type="SAM" id="Phobius"/>
    </source>
</evidence>
<evidence type="ECO:0000256" key="6">
    <source>
        <dbReference type="ARBA" id="ARBA00022989"/>
    </source>
</evidence>
<feature type="region of interest" description="Disordered" evidence="8">
    <location>
        <begin position="379"/>
        <end position="401"/>
    </location>
</feature>
<keyword evidence="7 9" id="KW-0472">Membrane</keyword>
<feature type="transmembrane region" description="Helical" evidence="9">
    <location>
        <begin position="281"/>
        <end position="298"/>
    </location>
</feature>
<evidence type="ECO:0000256" key="1">
    <source>
        <dbReference type="ARBA" id="ARBA00004651"/>
    </source>
</evidence>
<evidence type="ECO:0000256" key="4">
    <source>
        <dbReference type="ARBA" id="ARBA00022475"/>
    </source>
</evidence>
<dbReference type="GO" id="GO:0005886">
    <property type="term" value="C:plasma membrane"/>
    <property type="evidence" value="ECO:0007669"/>
    <property type="project" value="UniProtKB-SubCell"/>
</dbReference>
<gene>
    <name evidence="10" type="ORF">C7Y71_010120</name>
</gene>
<sequence length="401" mass="44721">MKKREITFDTFARALFFVGALVAGYFLIRYLWPVLLPFFIAWMLAYMLFPVVKFFQYKCHLRNRVVSIIITLLLAIALVSGVVLLILPVLIEEVGNIKSVAINFIENGTRNANIPDFIENFFRQTFGQYDLKKLLLKEDVQNLIKDTVPQVWDFLWTTAGTIVSIVASLIALLYLFFLLLDYEHFSEGFVKMAPKHRQPFVRTLMNDVDNSMGHFFRGQSLVALSNTVMFVIGFVIIGFPAPIALGVFIGVISFVPYLQVVGFLPATILALLQAAKTGDNFWMLIGGVCLVYLVVQILQDTIFTPRIMGKMMGLRPAIVLLSLSVGAYILGIIGLILALPVTTIIISYYKRYISEIDAEVSSQTETDALPKQLQAVPAANADEATTGEQPASTKADDTPKI</sequence>
<dbReference type="PANTHER" id="PTHR21716">
    <property type="entry name" value="TRANSMEMBRANE PROTEIN"/>
    <property type="match status" value="1"/>
</dbReference>
<feature type="transmembrane region" description="Helical" evidence="9">
    <location>
        <begin position="34"/>
        <end position="55"/>
    </location>
</feature>
<evidence type="ECO:0000256" key="3">
    <source>
        <dbReference type="ARBA" id="ARBA00022448"/>
    </source>
</evidence>
<dbReference type="RefSeq" id="WP_111897564.1">
    <property type="nucleotide sequence ID" value="NZ_CP033459.1"/>
</dbReference>
<keyword evidence="5 9" id="KW-0812">Transmembrane</keyword>
<feature type="transmembrane region" description="Helical" evidence="9">
    <location>
        <begin position="154"/>
        <end position="180"/>
    </location>
</feature>
<keyword evidence="3" id="KW-0813">Transport</keyword>
<dbReference type="Proteomes" id="UP000249375">
    <property type="component" value="Chromosome"/>
</dbReference>
<dbReference type="PANTHER" id="PTHR21716:SF53">
    <property type="entry name" value="PERMEASE PERM-RELATED"/>
    <property type="match status" value="1"/>
</dbReference>
<keyword evidence="6 9" id="KW-1133">Transmembrane helix</keyword>
<keyword evidence="11" id="KW-1185">Reference proteome</keyword>
<accession>A0A5P8E8R1</accession>
<dbReference type="OrthoDB" id="1010875at2"/>
<feature type="transmembrane region" description="Helical" evidence="9">
    <location>
        <begin position="318"/>
        <end position="346"/>
    </location>
</feature>
<name>A0A5P8E8R1_9BACT</name>
<feature type="transmembrane region" description="Helical" evidence="9">
    <location>
        <begin position="247"/>
        <end position="272"/>
    </location>
</feature>
<organism evidence="10 11">
    <name type="scientific">Pseudoprevotella muciniphila</name>
    <dbReference type="NCBI Taxonomy" id="2133944"/>
    <lineage>
        <taxon>Bacteria</taxon>
        <taxon>Pseudomonadati</taxon>
        <taxon>Bacteroidota</taxon>
        <taxon>Bacteroidia</taxon>
        <taxon>Bacteroidales</taxon>
        <taxon>Prevotellaceae</taxon>
        <taxon>Pseudoprevotella</taxon>
    </lineage>
</organism>
<reference evidence="10 11" key="1">
    <citation type="submission" date="2018-11" db="EMBL/GenBank/DDBJ databases">
        <authorList>
            <person name="Na S.W."/>
            <person name="Baik M."/>
        </authorList>
    </citation>
    <scope>NUCLEOTIDE SEQUENCE [LARGE SCALE GENOMIC DNA]</scope>
    <source>
        <strain evidence="10 11">E39</strain>
    </source>
</reference>
<feature type="transmembrane region" description="Helical" evidence="9">
    <location>
        <begin position="12"/>
        <end position="28"/>
    </location>
</feature>
<dbReference type="EMBL" id="CP033459">
    <property type="protein sequence ID" value="QFQ13334.1"/>
    <property type="molecule type" value="Genomic_DNA"/>
</dbReference>
<feature type="transmembrane region" description="Helical" evidence="9">
    <location>
        <begin position="221"/>
        <end position="241"/>
    </location>
</feature>
<evidence type="ECO:0000313" key="10">
    <source>
        <dbReference type="EMBL" id="QFQ13334.1"/>
    </source>
</evidence>
<comment type="similarity">
    <text evidence="2">Belongs to the autoinducer-2 exporter (AI-2E) (TC 2.A.86) family.</text>
</comment>
<evidence type="ECO:0000313" key="11">
    <source>
        <dbReference type="Proteomes" id="UP000249375"/>
    </source>
</evidence>